<reference evidence="13" key="1">
    <citation type="submission" date="2016-10" db="EMBL/GenBank/DDBJ databases">
        <authorList>
            <person name="Varghese N."/>
            <person name="Submissions S."/>
        </authorList>
    </citation>
    <scope>NUCLEOTIDE SEQUENCE [LARGE SCALE GENOMIC DNA]</scope>
    <source>
        <strain evidence="13">CGMCC 1.10783</strain>
    </source>
</reference>
<dbReference type="PANTHER" id="PTHR43285:SF2">
    <property type="entry name" value="ANTHRANILATE PHOSPHORIBOSYLTRANSFERASE"/>
    <property type="match status" value="1"/>
</dbReference>
<dbReference type="UniPathway" id="UPA00035">
    <property type="reaction ID" value="UER00041"/>
</dbReference>
<evidence type="ECO:0000256" key="6">
    <source>
        <dbReference type="ARBA" id="ARBA00023141"/>
    </source>
</evidence>
<dbReference type="FunFam" id="3.40.1030.10:FF:000002">
    <property type="entry name" value="Anthranilate phosphoribosyltransferase"/>
    <property type="match status" value="1"/>
</dbReference>
<name>A0A1G8WTK7_9MICC</name>
<feature type="binding site" evidence="9">
    <location>
        <position position="56"/>
    </location>
    <ligand>
        <name>5-phospho-alpha-D-ribose 1-diphosphate</name>
        <dbReference type="ChEBI" id="CHEBI:58017"/>
    </ligand>
</feature>
<keyword evidence="9" id="KW-0479">Metal-binding</keyword>
<feature type="binding site" evidence="9">
    <location>
        <position position="68"/>
    </location>
    <ligand>
        <name>Mg(2+)</name>
        <dbReference type="ChEBI" id="CHEBI:18420"/>
        <label>1</label>
    </ligand>
</feature>
<dbReference type="STRING" id="1045773.SAMN05216555_11750"/>
<dbReference type="NCBIfam" id="TIGR01245">
    <property type="entry name" value="trpD"/>
    <property type="match status" value="1"/>
</dbReference>
<keyword evidence="5 9" id="KW-0822">Tryptophan biosynthesis</keyword>
<feature type="binding site" evidence="9">
    <location>
        <position position="201"/>
    </location>
    <ligand>
        <name>Mg(2+)</name>
        <dbReference type="ChEBI" id="CHEBI:18420"/>
        <label>2</label>
    </ligand>
</feature>
<feature type="binding site" evidence="9">
    <location>
        <begin position="66"/>
        <end position="69"/>
    </location>
    <ligand>
        <name>5-phospho-alpha-D-ribose 1-diphosphate</name>
        <dbReference type="ChEBI" id="CHEBI:58017"/>
    </ligand>
</feature>
<feature type="binding site" evidence="9">
    <location>
        <position position="64"/>
    </location>
    <ligand>
        <name>5-phospho-alpha-D-ribose 1-diphosphate</name>
        <dbReference type="ChEBI" id="CHEBI:58017"/>
    </ligand>
</feature>
<sequence>MNTIMSGEATPAQIAGFLVALRSKGETVEEVTGLVEAMLANANPVSIPGEKLDIVGTGGDQLNTVNISTMAALVAAGAGARVVKHGNRAASSSSGSADVLEALGVRLDLPIDRVARNAEEAGITFCFAQVFHPSFRHTAVPRKELGIPTAFNFLGPMTNPAHVQASAVGVANAAMAPLVAGVLARRGSRGLVFRGEDGLDELTTTGPSTVWEIRDGEVREQRFSPLELGIAASTIDELKGGDAKANAAVVRSVLDGTPGAVRDAVLLNAAAGLVAFAESADGSLLERMDAAYKRATESIDTGAAAKVLETWIGLSRG</sequence>
<evidence type="ECO:0000256" key="2">
    <source>
        <dbReference type="ARBA" id="ARBA00022605"/>
    </source>
</evidence>
<comment type="function">
    <text evidence="9">Catalyzes the transfer of the phosphoribosyl group of 5-phosphorylribose-1-pyrophosphate (PRPP) to anthranilate to yield N-(5'-phosphoribosyl)-anthranilate (PRA).</text>
</comment>
<comment type="caution">
    <text evidence="9">Lacks conserved residue(s) required for the propagation of feature annotation.</text>
</comment>
<evidence type="ECO:0000256" key="9">
    <source>
        <dbReference type="HAMAP-Rule" id="MF_00211"/>
    </source>
</evidence>
<feature type="binding site" evidence="9">
    <location>
        <position position="142"/>
    </location>
    <ligand>
        <name>anthranilate</name>
        <dbReference type="ChEBI" id="CHEBI:16567"/>
        <label>2</label>
    </ligand>
</feature>
<dbReference type="InterPro" id="IPR005940">
    <property type="entry name" value="Anthranilate_Pribosyl_Tfrase"/>
</dbReference>
<keyword evidence="6 9" id="KW-0057">Aromatic amino acid biosynthesis</keyword>
<evidence type="ECO:0000313" key="13">
    <source>
        <dbReference type="Proteomes" id="UP000182130"/>
    </source>
</evidence>
<dbReference type="AlphaFoldDB" id="A0A1G8WTK7"/>
<accession>A0A1G8WTK7</accession>
<dbReference type="SUPFAM" id="SSF52418">
    <property type="entry name" value="Nucleoside phosphorylase/phosphoribosyltransferase catalytic domain"/>
    <property type="match status" value="1"/>
</dbReference>
<gene>
    <name evidence="9" type="primary">trpD</name>
    <name evidence="12" type="ORF">SAMN05216555_11750</name>
</gene>
<dbReference type="InterPro" id="IPR000312">
    <property type="entry name" value="Glycosyl_Trfase_fam3"/>
</dbReference>
<feature type="domain" description="Glycosyl transferase family 3" evidence="10">
    <location>
        <begin position="50"/>
        <end position="304"/>
    </location>
</feature>
<evidence type="ECO:0000256" key="3">
    <source>
        <dbReference type="ARBA" id="ARBA00022676"/>
    </source>
</evidence>
<feature type="binding site" evidence="9">
    <location>
        <position position="201"/>
    </location>
    <ligand>
        <name>Mg(2+)</name>
        <dbReference type="ChEBI" id="CHEBI:18420"/>
        <label>1</label>
    </ligand>
</feature>
<dbReference type="Pfam" id="PF02885">
    <property type="entry name" value="Glycos_trans_3N"/>
    <property type="match status" value="1"/>
</dbReference>
<dbReference type="GO" id="GO:0000162">
    <property type="term" value="P:L-tryptophan biosynthetic process"/>
    <property type="evidence" value="ECO:0007669"/>
    <property type="project" value="UniProtKB-UniRule"/>
</dbReference>
<feature type="binding site" evidence="9">
    <location>
        <position position="56"/>
    </location>
    <ligand>
        <name>anthranilate</name>
        <dbReference type="ChEBI" id="CHEBI:16567"/>
        <label>1</label>
    </ligand>
</feature>
<feature type="binding site" evidence="9">
    <location>
        <position position="96"/>
    </location>
    <ligand>
        <name>5-phospho-alpha-D-ribose 1-diphosphate</name>
        <dbReference type="ChEBI" id="CHEBI:58017"/>
    </ligand>
</feature>
<feature type="binding site" evidence="9">
    <location>
        <begin position="59"/>
        <end position="60"/>
    </location>
    <ligand>
        <name>5-phospho-alpha-D-ribose 1-diphosphate</name>
        <dbReference type="ChEBI" id="CHEBI:58017"/>
    </ligand>
</feature>
<dbReference type="GO" id="GO:0005829">
    <property type="term" value="C:cytosol"/>
    <property type="evidence" value="ECO:0007669"/>
    <property type="project" value="TreeGrafter"/>
</dbReference>
<evidence type="ECO:0000256" key="4">
    <source>
        <dbReference type="ARBA" id="ARBA00022679"/>
    </source>
</evidence>
<dbReference type="Pfam" id="PF00591">
    <property type="entry name" value="Glycos_transf_3"/>
    <property type="match status" value="1"/>
</dbReference>
<dbReference type="PANTHER" id="PTHR43285">
    <property type="entry name" value="ANTHRANILATE PHOSPHORIBOSYLTRANSFERASE"/>
    <property type="match status" value="1"/>
</dbReference>
<evidence type="ECO:0000259" key="10">
    <source>
        <dbReference type="Pfam" id="PF00591"/>
    </source>
</evidence>
<keyword evidence="4 9" id="KW-0808">Transferase</keyword>
<feature type="binding site" evidence="9">
    <location>
        <position position="200"/>
    </location>
    <ligand>
        <name>Mg(2+)</name>
        <dbReference type="ChEBI" id="CHEBI:18420"/>
        <label>2</label>
    </ligand>
</feature>
<evidence type="ECO:0000256" key="7">
    <source>
        <dbReference type="ARBA" id="ARBA00052328"/>
    </source>
</evidence>
<keyword evidence="2 9" id="KW-0028">Amino-acid biosynthesis</keyword>
<comment type="pathway">
    <text evidence="1 9">Amino-acid biosynthesis; L-tryptophan biosynthesis; L-tryptophan from chorismate: step 2/5.</text>
</comment>
<comment type="similarity">
    <text evidence="8">In the C-terminal section; belongs to the anthranilate phosphoribosyltransferase family.</text>
</comment>
<evidence type="ECO:0000256" key="5">
    <source>
        <dbReference type="ARBA" id="ARBA00022822"/>
    </source>
</evidence>
<keyword evidence="9" id="KW-0460">Magnesium</keyword>
<dbReference type="Gene3D" id="3.40.1030.10">
    <property type="entry name" value="Nucleoside phosphorylase/phosphoribosyltransferase catalytic domain"/>
    <property type="match status" value="1"/>
</dbReference>
<dbReference type="InterPro" id="IPR036320">
    <property type="entry name" value="Glycosyl_Trfase_fam3_N_dom_sf"/>
</dbReference>
<dbReference type="InterPro" id="IPR017459">
    <property type="entry name" value="Glycosyl_Trfase_fam3_N_dom"/>
</dbReference>
<comment type="cofactor">
    <cofactor evidence="9">
        <name>Mg(2+)</name>
        <dbReference type="ChEBI" id="CHEBI:18420"/>
    </cofactor>
    <text evidence="9">Binds 2 magnesium ions per monomer.</text>
</comment>
<organism evidence="12 13">
    <name type="scientific">Arthrobacter cupressi</name>
    <dbReference type="NCBI Taxonomy" id="1045773"/>
    <lineage>
        <taxon>Bacteria</taxon>
        <taxon>Bacillati</taxon>
        <taxon>Actinomycetota</taxon>
        <taxon>Actinomycetes</taxon>
        <taxon>Micrococcales</taxon>
        <taxon>Micrococcaceae</taxon>
        <taxon>Arthrobacter</taxon>
    </lineage>
</organism>
<feature type="domain" description="Glycosyl transferase family 3 N-terminal" evidence="11">
    <location>
        <begin position="1"/>
        <end position="42"/>
    </location>
</feature>
<feature type="binding site" evidence="9">
    <location>
        <begin position="84"/>
        <end position="92"/>
    </location>
    <ligand>
        <name>5-phospho-alpha-D-ribose 1-diphosphate</name>
        <dbReference type="ChEBI" id="CHEBI:58017"/>
    </ligand>
</feature>
<evidence type="ECO:0000256" key="8">
    <source>
        <dbReference type="ARBA" id="ARBA00061188"/>
    </source>
</evidence>
<dbReference type="HAMAP" id="MF_00211">
    <property type="entry name" value="TrpD"/>
    <property type="match status" value="1"/>
</dbReference>
<dbReference type="Gene3D" id="1.20.970.10">
    <property type="entry name" value="Transferase, Pyrimidine Nucleoside Phosphorylase, Chain C"/>
    <property type="match status" value="1"/>
</dbReference>
<dbReference type="GO" id="GO:0000287">
    <property type="term" value="F:magnesium ion binding"/>
    <property type="evidence" value="ECO:0007669"/>
    <property type="project" value="UniProtKB-UniRule"/>
</dbReference>
<protein>
    <recommendedName>
        <fullName evidence="9">Anthranilate phosphoribosyltransferase</fullName>
        <ecNumber evidence="9">2.4.2.18</ecNumber>
    </recommendedName>
</protein>
<proteinExistence type="inferred from homology"/>
<dbReference type="InterPro" id="IPR035902">
    <property type="entry name" value="Nuc_phospho_transferase"/>
</dbReference>
<dbReference type="EMBL" id="FNEI01000017">
    <property type="protein sequence ID" value="SDJ81719.1"/>
    <property type="molecule type" value="Genomic_DNA"/>
</dbReference>
<keyword evidence="13" id="KW-1185">Reference proteome</keyword>
<evidence type="ECO:0000259" key="11">
    <source>
        <dbReference type="Pfam" id="PF02885"/>
    </source>
</evidence>
<comment type="similarity">
    <text evidence="9">Belongs to the anthranilate phosphoribosyltransferase family.</text>
</comment>
<keyword evidence="3 9" id="KW-0328">Glycosyltransferase</keyword>
<evidence type="ECO:0000256" key="1">
    <source>
        <dbReference type="ARBA" id="ARBA00004907"/>
    </source>
</evidence>
<dbReference type="Proteomes" id="UP000182130">
    <property type="component" value="Unassembled WGS sequence"/>
</dbReference>
<feature type="binding site" evidence="9">
    <location>
        <position position="87"/>
    </location>
    <ligand>
        <name>anthranilate</name>
        <dbReference type="ChEBI" id="CHEBI:16567"/>
        <label>1</label>
    </ligand>
</feature>
<dbReference type="SUPFAM" id="SSF47648">
    <property type="entry name" value="Nucleoside phosphorylase/phosphoribosyltransferase N-terminal domain"/>
    <property type="match status" value="1"/>
</dbReference>
<dbReference type="EC" id="2.4.2.18" evidence="9"/>
<dbReference type="GO" id="GO:0004048">
    <property type="term" value="F:anthranilate phosphoribosyltransferase activity"/>
    <property type="evidence" value="ECO:0007669"/>
    <property type="project" value="UniProtKB-UniRule"/>
</dbReference>
<evidence type="ECO:0000313" key="12">
    <source>
        <dbReference type="EMBL" id="SDJ81719.1"/>
    </source>
</evidence>
<comment type="subunit">
    <text evidence="9">Homodimer.</text>
</comment>
<comment type="catalytic activity">
    <reaction evidence="7 9">
        <text>N-(5-phospho-beta-D-ribosyl)anthranilate + diphosphate = 5-phospho-alpha-D-ribose 1-diphosphate + anthranilate</text>
        <dbReference type="Rhea" id="RHEA:11768"/>
        <dbReference type="ChEBI" id="CHEBI:16567"/>
        <dbReference type="ChEBI" id="CHEBI:18277"/>
        <dbReference type="ChEBI" id="CHEBI:33019"/>
        <dbReference type="ChEBI" id="CHEBI:58017"/>
        <dbReference type="EC" id="2.4.2.18"/>
    </reaction>
</comment>